<dbReference type="Gene3D" id="1.10.1220.10">
    <property type="entry name" value="Met repressor-like"/>
    <property type="match status" value="1"/>
</dbReference>
<evidence type="ECO:0000313" key="1">
    <source>
        <dbReference type="EMBL" id="EHN58122.1"/>
    </source>
</evidence>
<dbReference type="PATRIC" id="fig|1045004.4.peg.1847"/>
<proteinExistence type="predicted"/>
<organism evidence="1 2">
    <name type="scientific">Oenococcus kitaharae DSM 17330</name>
    <dbReference type="NCBI Taxonomy" id="1045004"/>
    <lineage>
        <taxon>Bacteria</taxon>
        <taxon>Bacillati</taxon>
        <taxon>Bacillota</taxon>
        <taxon>Bacilli</taxon>
        <taxon>Lactobacillales</taxon>
        <taxon>Lactobacillaceae</taxon>
        <taxon>Oenococcus</taxon>
    </lineage>
</organism>
<dbReference type="GO" id="GO:0006355">
    <property type="term" value="P:regulation of DNA-templated transcription"/>
    <property type="evidence" value="ECO:0007669"/>
    <property type="project" value="InterPro"/>
</dbReference>
<accession>G9WJV4</accession>
<keyword evidence="2" id="KW-1185">Reference proteome</keyword>
<dbReference type="EMBL" id="AFVZ01000002">
    <property type="protein sequence ID" value="EHN58122.1"/>
    <property type="molecule type" value="Genomic_DNA"/>
</dbReference>
<dbReference type="RefSeq" id="WP_007747433.1">
    <property type="nucleotide sequence ID" value="NZ_ATZG01000007.1"/>
</dbReference>
<sequence length="98" mass="11296">MATLEKEKDRRQVSFKSNTALVKKARKVFAEQDLNLTEVMNEFLEHVAQTGVIPFKTKTDKKREQMITDLKSQIDKSFASYEAGHVVSQEEMKARYGL</sequence>
<reference evidence="1 2" key="1">
    <citation type="journal article" date="2012" name="PLoS ONE">
        <title>Functional divergence in the genus oenococcus as predicted by genome sequencing of the newly-described species, Oenococcus kitaharae.</title>
        <authorList>
            <person name="Borneman A.R."/>
            <person name="McCarthy J.M."/>
            <person name="Chambers P.J."/>
            <person name="Bartowsky E.J."/>
        </authorList>
    </citation>
    <scope>NUCLEOTIDE SEQUENCE [LARGE SCALE GENOMIC DNA]</scope>
    <source>
        <strain evidence="2">DSM17330</strain>
        <plasmid evidence="1">unnamed</plasmid>
    </source>
</reference>
<dbReference type="HOGENOM" id="CLU_154558_9_0_9"/>
<evidence type="ECO:0000313" key="2">
    <source>
        <dbReference type="Proteomes" id="UP000004959"/>
    </source>
</evidence>
<dbReference type="Proteomes" id="UP000004959">
    <property type="component" value="Plasmid unnamed"/>
</dbReference>
<keyword evidence="1" id="KW-0614">Plasmid</keyword>
<gene>
    <name evidence="1" type="ORF">OKIT_1877</name>
</gene>
<dbReference type="InterPro" id="IPR013321">
    <property type="entry name" value="Arc_rbn_hlx_hlx"/>
</dbReference>
<dbReference type="AlphaFoldDB" id="G9WJV4"/>
<dbReference type="OrthoDB" id="2236821at2"/>
<dbReference type="eggNOG" id="ENOG502ZWKK">
    <property type="taxonomic scope" value="Bacteria"/>
</dbReference>
<comment type="caution">
    <text evidence="1">The sequence shown here is derived from an EMBL/GenBank/DDBJ whole genome shotgun (WGS) entry which is preliminary data.</text>
</comment>
<name>G9WJV4_9LACO</name>
<geneLocation type="plasmid" evidence="2"/>
<protein>
    <submittedName>
        <fullName evidence="1">RelB/DinJ family addiction module antitoxin</fullName>
    </submittedName>
</protein>